<evidence type="ECO:0000256" key="2">
    <source>
        <dbReference type="ARBA" id="ARBA00022771"/>
    </source>
</evidence>
<keyword evidence="2" id="KW-0863">Zinc-finger</keyword>
<evidence type="ECO:0000313" key="6">
    <source>
        <dbReference type="EMBL" id="KAG7153866.1"/>
    </source>
</evidence>
<dbReference type="InterPro" id="IPR051964">
    <property type="entry name" value="Chaperone_stress_response"/>
</dbReference>
<accession>A0A8J5JAW0</accession>
<evidence type="ECO:0000256" key="1">
    <source>
        <dbReference type="ARBA" id="ARBA00022723"/>
    </source>
</evidence>
<dbReference type="InterPro" id="IPR001623">
    <property type="entry name" value="DnaJ_domain"/>
</dbReference>
<keyword evidence="1" id="KW-0479">Metal-binding</keyword>
<evidence type="ECO:0000256" key="3">
    <source>
        <dbReference type="ARBA" id="ARBA00022833"/>
    </source>
</evidence>
<dbReference type="GO" id="GO:0005737">
    <property type="term" value="C:cytoplasm"/>
    <property type="evidence" value="ECO:0007669"/>
    <property type="project" value="TreeGrafter"/>
</dbReference>
<dbReference type="SUPFAM" id="SSF46565">
    <property type="entry name" value="Chaperone J-domain"/>
    <property type="match status" value="1"/>
</dbReference>
<feature type="domain" description="J" evidence="5">
    <location>
        <begin position="3"/>
        <end position="69"/>
    </location>
</feature>
<dbReference type="InterPro" id="IPR018253">
    <property type="entry name" value="DnaJ_domain_CS"/>
</dbReference>
<dbReference type="Gene3D" id="1.10.287.110">
    <property type="entry name" value="DnaJ domain"/>
    <property type="match status" value="1"/>
</dbReference>
<dbReference type="PROSITE" id="PS00636">
    <property type="entry name" value="DNAJ_1"/>
    <property type="match status" value="1"/>
</dbReference>
<reference evidence="6" key="1">
    <citation type="journal article" date="2021" name="Sci. Adv.">
        <title>The American lobster genome reveals insights on longevity, neural, and immune adaptations.</title>
        <authorList>
            <person name="Polinski J.M."/>
            <person name="Zimin A.V."/>
            <person name="Clark K.F."/>
            <person name="Kohn A.B."/>
            <person name="Sadowski N."/>
            <person name="Timp W."/>
            <person name="Ptitsyn A."/>
            <person name="Khanna P."/>
            <person name="Romanova D.Y."/>
            <person name="Williams P."/>
            <person name="Greenwood S.J."/>
            <person name="Moroz L.L."/>
            <person name="Walt D.R."/>
            <person name="Bodnar A.G."/>
        </authorList>
    </citation>
    <scope>NUCLEOTIDE SEQUENCE</scope>
    <source>
        <strain evidence="6">GMGI-L3</strain>
    </source>
</reference>
<sequence>MRCHYEVLGVSQRATDIDLKKAYRQMALVWHPDKNPDNMEEAKIQFQLIQAAYETLSDPQERAFYDRNRDSILRGKGSGSDPTPETVNLFEFFSSQCYSGFNDSEKDFYTVYRY</sequence>
<dbReference type="PANTHER" id="PTHR44029">
    <property type="entry name" value="DNAJ HOMOLOG SUBFAMILY C MEMBER 21"/>
    <property type="match status" value="1"/>
</dbReference>
<proteinExistence type="predicted"/>
<protein>
    <recommendedName>
        <fullName evidence="4">DnaJ homolog subfamily C member 21</fullName>
    </recommendedName>
</protein>
<organism evidence="6 7">
    <name type="scientific">Homarus americanus</name>
    <name type="common">American lobster</name>
    <dbReference type="NCBI Taxonomy" id="6706"/>
    <lineage>
        <taxon>Eukaryota</taxon>
        <taxon>Metazoa</taxon>
        <taxon>Ecdysozoa</taxon>
        <taxon>Arthropoda</taxon>
        <taxon>Crustacea</taxon>
        <taxon>Multicrustacea</taxon>
        <taxon>Malacostraca</taxon>
        <taxon>Eumalacostraca</taxon>
        <taxon>Eucarida</taxon>
        <taxon>Decapoda</taxon>
        <taxon>Pleocyemata</taxon>
        <taxon>Astacidea</taxon>
        <taxon>Nephropoidea</taxon>
        <taxon>Nephropidae</taxon>
        <taxon>Homarus</taxon>
    </lineage>
</organism>
<evidence type="ECO:0000256" key="4">
    <source>
        <dbReference type="ARBA" id="ARBA00074367"/>
    </source>
</evidence>
<dbReference type="InterPro" id="IPR036869">
    <property type="entry name" value="J_dom_sf"/>
</dbReference>
<dbReference type="SMART" id="SM00271">
    <property type="entry name" value="DnaJ"/>
    <property type="match status" value="1"/>
</dbReference>
<dbReference type="PROSITE" id="PS50076">
    <property type="entry name" value="DNAJ_2"/>
    <property type="match status" value="1"/>
</dbReference>
<dbReference type="FunFam" id="1.10.287.110:FF:000046">
    <property type="entry name" value="dnaJ homolog subfamily C member 21"/>
    <property type="match status" value="1"/>
</dbReference>
<dbReference type="EMBL" id="JAHLQT010046276">
    <property type="protein sequence ID" value="KAG7153866.1"/>
    <property type="molecule type" value="Genomic_DNA"/>
</dbReference>
<dbReference type="GO" id="GO:0008270">
    <property type="term" value="F:zinc ion binding"/>
    <property type="evidence" value="ECO:0007669"/>
    <property type="project" value="UniProtKB-KW"/>
</dbReference>
<dbReference type="AlphaFoldDB" id="A0A8J5JAW0"/>
<keyword evidence="3" id="KW-0862">Zinc</keyword>
<dbReference type="CDD" id="cd06257">
    <property type="entry name" value="DnaJ"/>
    <property type="match status" value="1"/>
</dbReference>
<dbReference type="Pfam" id="PF00226">
    <property type="entry name" value="DnaJ"/>
    <property type="match status" value="1"/>
</dbReference>
<keyword evidence="7" id="KW-1185">Reference proteome</keyword>
<gene>
    <name evidence="6" type="primary">Dnajc21-L3</name>
    <name evidence="6" type="ORF">Hamer_G017684</name>
</gene>
<evidence type="ECO:0000313" key="7">
    <source>
        <dbReference type="Proteomes" id="UP000747542"/>
    </source>
</evidence>
<dbReference type="Proteomes" id="UP000747542">
    <property type="component" value="Unassembled WGS sequence"/>
</dbReference>
<dbReference type="PRINTS" id="PR00625">
    <property type="entry name" value="JDOMAIN"/>
</dbReference>
<name>A0A8J5JAW0_HOMAM</name>
<comment type="caution">
    <text evidence="6">The sequence shown here is derived from an EMBL/GenBank/DDBJ whole genome shotgun (WGS) entry which is preliminary data.</text>
</comment>
<dbReference type="PANTHER" id="PTHR44029:SF1">
    <property type="entry name" value="DNAJ HOMOLOG SUBFAMILY C MEMBER 21"/>
    <property type="match status" value="1"/>
</dbReference>
<evidence type="ECO:0000259" key="5">
    <source>
        <dbReference type="PROSITE" id="PS50076"/>
    </source>
</evidence>